<feature type="transmembrane region" description="Helical" evidence="9">
    <location>
        <begin position="181"/>
        <end position="199"/>
    </location>
</feature>
<feature type="transmembrane region" description="Helical" evidence="9">
    <location>
        <begin position="229"/>
        <end position="252"/>
    </location>
</feature>
<feature type="binding site" evidence="8">
    <location>
        <position position="231"/>
    </location>
    <ligand>
        <name>Zn(2+)</name>
        <dbReference type="ChEBI" id="CHEBI:29105"/>
        <note>catalytic</note>
    </ligand>
</feature>
<comment type="subcellular location">
    <subcellularLocation>
        <location evidence="1">Membrane</location>
        <topology evidence="1">Multi-pass membrane protein</topology>
    </subcellularLocation>
</comment>
<gene>
    <name evidence="10" type="primary">YDC1_2</name>
    <name evidence="10" type="ORF">H4R34_001682</name>
</gene>
<proteinExistence type="inferred from homology"/>
<comment type="cofactor">
    <cofactor evidence="8">
        <name>Zn(2+)</name>
        <dbReference type="ChEBI" id="CHEBI:29105"/>
    </cofactor>
</comment>
<keyword evidence="8" id="KW-0862">Zinc</keyword>
<sequence>MDPEIPSLVDAPMLNYWGPPTATLDWCEENYKVTHLIAEFWNTLTNTLFLILASVGIYHVRKHKLEPRFIVSYVGMLLVGVGSCLFHTTLQFEMQLMDELPMLYATTFAFYSLVEMKGPPRYGAKLFAGLIVYCIVITALYLASLNPVFHQVAYGIEMLTILGRCVHLIRGVPEGPYKQSLIKLVWYSAVTFLAGFFLWNVDNIFCPQLRSARDYVNFPLEVVLQLHGWWHILTCMGCTGFILLTQALRIYYLGKHHKYHIRYFKGFVPYLQHCLESKD</sequence>
<feature type="binding site" evidence="7">
    <location>
        <position position="30"/>
    </location>
    <ligand>
        <name>Ca(2+)</name>
        <dbReference type="ChEBI" id="CHEBI:29108"/>
    </ligand>
</feature>
<feature type="transmembrane region" description="Helical" evidence="9">
    <location>
        <begin position="70"/>
        <end position="90"/>
    </location>
</feature>
<feature type="binding site" evidence="7">
    <location>
        <position position="26"/>
    </location>
    <ligand>
        <name>Ca(2+)</name>
        <dbReference type="ChEBI" id="CHEBI:29108"/>
    </ligand>
</feature>
<organism evidence="10 11">
    <name type="scientific">Dimargaris verticillata</name>
    <dbReference type="NCBI Taxonomy" id="2761393"/>
    <lineage>
        <taxon>Eukaryota</taxon>
        <taxon>Fungi</taxon>
        <taxon>Fungi incertae sedis</taxon>
        <taxon>Zoopagomycota</taxon>
        <taxon>Kickxellomycotina</taxon>
        <taxon>Dimargaritomycetes</taxon>
        <taxon>Dimargaritales</taxon>
        <taxon>Dimargaritaceae</taxon>
        <taxon>Dimargaris</taxon>
    </lineage>
</organism>
<feature type="binding site" evidence="7">
    <location>
        <position position="25"/>
    </location>
    <ligand>
        <name>Ca(2+)</name>
        <dbReference type="ChEBI" id="CHEBI:29108"/>
    </ligand>
</feature>
<evidence type="ECO:0000256" key="2">
    <source>
        <dbReference type="ARBA" id="ARBA00009780"/>
    </source>
</evidence>
<keyword evidence="7" id="KW-0106">Calcium</keyword>
<dbReference type="EMBL" id="JANBQB010000088">
    <property type="protein sequence ID" value="KAJ1982504.1"/>
    <property type="molecule type" value="Genomic_DNA"/>
</dbReference>
<keyword evidence="6 9" id="KW-0472">Membrane</keyword>
<keyword evidence="7" id="KW-0479">Metal-binding</keyword>
<dbReference type="AlphaFoldDB" id="A0A9W8B5M4"/>
<dbReference type="Proteomes" id="UP001151582">
    <property type="component" value="Unassembled WGS sequence"/>
</dbReference>
<evidence type="ECO:0000256" key="1">
    <source>
        <dbReference type="ARBA" id="ARBA00004141"/>
    </source>
</evidence>
<dbReference type="GO" id="GO:0016811">
    <property type="term" value="F:hydrolase activity, acting on carbon-nitrogen (but not peptide) bonds, in linear amides"/>
    <property type="evidence" value="ECO:0007669"/>
    <property type="project" value="InterPro"/>
</dbReference>
<feature type="binding site" evidence="8">
    <location>
        <position position="227"/>
    </location>
    <ligand>
        <name>Zn(2+)</name>
        <dbReference type="ChEBI" id="CHEBI:29105"/>
        <note>catalytic</note>
    </ligand>
</feature>
<protein>
    <submittedName>
        <fullName evidence="10">Alkaline ceramidase ydc1</fullName>
    </submittedName>
</protein>
<dbReference type="Pfam" id="PF05875">
    <property type="entry name" value="Ceramidase"/>
    <property type="match status" value="1"/>
</dbReference>
<accession>A0A9W8B5M4</accession>
<evidence type="ECO:0000256" key="6">
    <source>
        <dbReference type="ARBA" id="ARBA00023136"/>
    </source>
</evidence>
<evidence type="ECO:0000256" key="7">
    <source>
        <dbReference type="PIRSR" id="PIRSR608901-1"/>
    </source>
</evidence>
<dbReference type="GO" id="GO:0046872">
    <property type="term" value="F:metal ion binding"/>
    <property type="evidence" value="ECO:0007669"/>
    <property type="project" value="UniProtKB-KW"/>
</dbReference>
<evidence type="ECO:0000256" key="4">
    <source>
        <dbReference type="ARBA" id="ARBA00022801"/>
    </source>
</evidence>
<evidence type="ECO:0000256" key="5">
    <source>
        <dbReference type="ARBA" id="ARBA00022989"/>
    </source>
</evidence>
<evidence type="ECO:0000256" key="8">
    <source>
        <dbReference type="PIRSR" id="PIRSR608901-2"/>
    </source>
</evidence>
<reference evidence="10" key="1">
    <citation type="submission" date="2022-07" db="EMBL/GenBank/DDBJ databases">
        <title>Phylogenomic reconstructions and comparative analyses of Kickxellomycotina fungi.</title>
        <authorList>
            <person name="Reynolds N.K."/>
            <person name="Stajich J.E."/>
            <person name="Barry K."/>
            <person name="Grigoriev I.V."/>
            <person name="Crous P."/>
            <person name="Smith M.E."/>
        </authorList>
    </citation>
    <scope>NUCLEOTIDE SEQUENCE</scope>
    <source>
        <strain evidence="10">RSA 567</strain>
    </source>
</reference>
<feature type="binding site" evidence="7">
    <location>
        <position position="39"/>
    </location>
    <ligand>
        <name>Ca(2+)</name>
        <dbReference type="ChEBI" id="CHEBI:29108"/>
    </ligand>
</feature>
<keyword evidence="11" id="KW-1185">Reference proteome</keyword>
<evidence type="ECO:0000256" key="3">
    <source>
        <dbReference type="ARBA" id="ARBA00022692"/>
    </source>
</evidence>
<evidence type="ECO:0000256" key="9">
    <source>
        <dbReference type="SAM" id="Phobius"/>
    </source>
</evidence>
<dbReference type="PANTHER" id="PTHR46187">
    <property type="entry name" value="ALKALINE CERAMIDASE 3"/>
    <property type="match status" value="1"/>
</dbReference>
<dbReference type="InterPro" id="IPR008901">
    <property type="entry name" value="ACER"/>
</dbReference>
<evidence type="ECO:0000313" key="10">
    <source>
        <dbReference type="EMBL" id="KAJ1982504.1"/>
    </source>
</evidence>
<keyword evidence="4" id="KW-0378">Hydrolase</keyword>
<dbReference type="GO" id="GO:0046514">
    <property type="term" value="P:ceramide catabolic process"/>
    <property type="evidence" value="ECO:0007669"/>
    <property type="project" value="TreeGrafter"/>
</dbReference>
<dbReference type="PANTHER" id="PTHR46187:SF3">
    <property type="entry name" value="ALKALINE CERAMIDASE 3"/>
    <property type="match status" value="1"/>
</dbReference>
<feature type="transmembrane region" description="Helical" evidence="9">
    <location>
        <begin position="40"/>
        <end position="58"/>
    </location>
</feature>
<name>A0A9W8B5M4_9FUNG</name>
<comment type="caution">
    <text evidence="10">The sequence shown here is derived from an EMBL/GenBank/DDBJ whole genome shotgun (WGS) entry which is preliminary data.</text>
</comment>
<comment type="similarity">
    <text evidence="2">Belongs to the alkaline ceramidase family.</text>
</comment>
<feature type="binding site" evidence="8">
    <location>
        <position position="87"/>
    </location>
    <ligand>
        <name>Zn(2+)</name>
        <dbReference type="ChEBI" id="CHEBI:29105"/>
        <note>catalytic</note>
    </ligand>
</feature>
<feature type="binding site" evidence="7">
    <location>
        <position position="28"/>
    </location>
    <ligand>
        <name>Ca(2+)</name>
        <dbReference type="ChEBI" id="CHEBI:29108"/>
    </ligand>
</feature>
<keyword evidence="3 9" id="KW-0812">Transmembrane</keyword>
<dbReference type="OrthoDB" id="187171at2759"/>
<keyword evidence="5 9" id="KW-1133">Transmembrane helix</keyword>
<evidence type="ECO:0000313" key="11">
    <source>
        <dbReference type="Proteomes" id="UP001151582"/>
    </source>
</evidence>
<dbReference type="GO" id="GO:0046513">
    <property type="term" value="P:ceramide biosynthetic process"/>
    <property type="evidence" value="ECO:0007669"/>
    <property type="project" value="TreeGrafter"/>
</dbReference>
<feature type="transmembrane region" description="Helical" evidence="9">
    <location>
        <begin position="126"/>
        <end position="145"/>
    </location>
</feature>
<dbReference type="GO" id="GO:0005789">
    <property type="term" value="C:endoplasmic reticulum membrane"/>
    <property type="evidence" value="ECO:0007669"/>
    <property type="project" value="TreeGrafter"/>
</dbReference>